<name>A0ACB7X8L0_9ERIC</name>
<accession>A0ACB7X8L0</accession>
<reference evidence="1 2" key="1">
    <citation type="journal article" date="2021" name="Hortic Res">
        <title>High-quality reference genome and annotation aids understanding of berry development for evergreen blueberry (Vaccinium darrowii).</title>
        <authorList>
            <person name="Yu J."/>
            <person name="Hulse-Kemp A.M."/>
            <person name="Babiker E."/>
            <person name="Staton M."/>
        </authorList>
    </citation>
    <scope>NUCLEOTIDE SEQUENCE [LARGE SCALE GENOMIC DNA]</scope>
    <source>
        <strain evidence="2">cv. NJ 8807/NJ 8810</strain>
        <tissue evidence="1">Young leaf</tissue>
    </source>
</reference>
<gene>
    <name evidence="1" type="ORF">Vadar_007433</name>
</gene>
<evidence type="ECO:0000313" key="1">
    <source>
        <dbReference type="EMBL" id="KAH7836924.1"/>
    </source>
</evidence>
<sequence>MDERQNAYFTNLLRDDPILQEQFLMEPQDEIGFAYENEHAQVFTQASQTSARMGSTTKKGQRGPSFTIVEDKLIVSAYLNVSLDAVQGTDQKQKTYWRRVWEFFQENKPKSFVSERNENSLMNRWSVVQLGVNKFCGCVAQVEAKNQSGMNEEDKLDQARDLYSQLHGGLFQFEHCWNKLKFQPKWLLDLERKTPKKNRTSTVPSPSSPELVDLGGADATFVDLDRPEGIKIEKKKRKKSEIPTSPIVRILIGIREDNKKTSDKKMDVIQQIVVQEQERQQFDKERLRQEQEKITIKQDRFHLEQLKEEERIMLVDTSGLPRMQQEYYQSRQMEILQKQNFLNGCLTESTLLWSEGRSDWQALSSIPELMTQKEVREIEAEAEAELMKHDPLAGNDDPNRHSTPPEGEHEYTNDDSQMLERMMRE</sequence>
<dbReference type="Proteomes" id="UP000828048">
    <property type="component" value="Chromosome 6"/>
</dbReference>
<comment type="caution">
    <text evidence="1">The sequence shown here is derived from an EMBL/GenBank/DDBJ whole genome shotgun (WGS) entry which is preliminary data.</text>
</comment>
<dbReference type="EMBL" id="CM037156">
    <property type="protein sequence ID" value="KAH7836924.1"/>
    <property type="molecule type" value="Genomic_DNA"/>
</dbReference>
<organism evidence="1 2">
    <name type="scientific">Vaccinium darrowii</name>
    <dbReference type="NCBI Taxonomy" id="229202"/>
    <lineage>
        <taxon>Eukaryota</taxon>
        <taxon>Viridiplantae</taxon>
        <taxon>Streptophyta</taxon>
        <taxon>Embryophyta</taxon>
        <taxon>Tracheophyta</taxon>
        <taxon>Spermatophyta</taxon>
        <taxon>Magnoliopsida</taxon>
        <taxon>eudicotyledons</taxon>
        <taxon>Gunneridae</taxon>
        <taxon>Pentapetalae</taxon>
        <taxon>asterids</taxon>
        <taxon>Ericales</taxon>
        <taxon>Ericaceae</taxon>
        <taxon>Vaccinioideae</taxon>
        <taxon>Vaccinieae</taxon>
        <taxon>Vaccinium</taxon>
    </lineage>
</organism>
<proteinExistence type="predicted"/>
<keyword evidence="2" id="KW-1185">Reference proteome</keyword>
<evidence type="ECO:0000313" key="2">
    <source>
        <dbReference type="Proteomes" id="UP000828048"/>
    </source>
</evidence>
<protein>
    <submittedName>
        <fullName evidence="1">Uncharacterized protein</fullName>
    </submittedName>
</protein>